<evidence type="ECO:0000256" key="1">
    <source>
        <dbReference type="ARBA" id="ARBA00004167"/>
    </source>
</evidence>
<comment type="subcellular location">
    <subcellularLocation>
        <location evidence="1">Membrane</location>
        <topology evidence="1">Single-pass membrane protein</topology>
    </subcellularLocation>
</comment>
<feature type="chain" id="PRO_5047511625" description="non-specific serine/threonine protein kinase" evidence="10">
    <location>
        <begin position="35"/>
        <end position="321"/>
    </location>
</feature>
<keyword evidence="4 10" id="KW-0732">Signal</keyword>
<accession>A0A8B8QX42</accession>
<evidence type="ECO:0000256" key="10">
    <source>
        <dbReference type="SAM" id="SignalP"/>
    </source>
</evidence>
<keyword evidence="6" id="KW-0472">Membrane</keyword>
<proteinExistence type="predicted"/>
<name>A0A8B8QX42_9MYRT</name>
<evidence type="ECO:0000259" key="12">
    <source>
        <dbReference type="Pfam" id="PF14380"/>
    </source>
</evidence>
<evidence type="ECO:0000256" key="9">
    <source>
        <dbReference type="ARBA" id="ARBA00048679"/>
    </source>
</evidence>
<keyword evidence="7" id="KW-0325">Glycoprotein</keyword>
<dbReference type="GO" id="GO:0030247">
    <property type="term" value="F:polysaccharide binding"/>
    <property type="evidence" value="ECO:0007669"/>
    <property type="project" value="InterPro"/>
</dbReference>
<feature type="domain" description="Wall-associated receptor kinase C-terminal" evidence="12">
    <location>
        <begin position="235"/>
        <end position="272"/>
    </location>
</feature>
<dbReference type="PANTHER" id="PTHR33355:SF12">
    <property type="entry name" value="WALL-ASSOCIATED RECEPTOR KINASE CARBOXY-TERMINAL PROTEIN"/>
    <property type="match status" value="1"/>
</dbReference>
<comment type="catalytic activity">
    <reaction evidence="9">
        <text>L-seryl-[protein] + ATP = O-phospho-L-seryl-[protein] + ADP + H(+)</text>
        <dbReference type="Rhea" id="RHEA:17989"/>
        <dbReference type="Rhea" id="RHEA-COMP:9863"/>
        <dbReference type="Rhea" id="RHEA-COMP:11604"/>
        <dbReference type="ChEBI" id="CHEBI:15378"/>
        <dbReference type="ChEBI" id="CHEBI:29999"/>
        <dbReference type="ChEBI" id="CHEBI:30616"/>
        <dbReference type="ChEBI" id="CHEBI:83421"/>
        <dbReference type="ChEBI" id="CHEBI:456216"/>
        <dbReference type="EC" id="2.7.11.1"/>
    </reaction>
</comment>
<dbReference type="KEGG" id="rarg:115755572"/>
<dbReference type="PANTHER" id="PTHR33355">
    <property type="entry name" value="WALL-ASSOCIATED RECEPTOR KINASE CARBOXY-TERMINAL PROTEIN-RELATED"/>
    <property type="match status" value="1"/>
</dbReference>
<dbReference type="RefSeq" id="XP_030550887.2">
    <property type="nucleotide sequence ID" value="XM_030695027.2"/>
</dbReference>
<keyword evidence="13" id="KW-1185">Reference proteome</keyword>
<organism evidence="13 14">
    <name type="scientific">Rhodamnia argentea</name>
    <dbReference type="NCBI Taxonomy" id="178133"/>
    <lineage>
        <taxon>Eukaryota</taxon>
        <taxon>Viridiplantae</taxon>
        <taxon>Streptophyta</taxon>
        <taxon>Embryophyta</taxon>
        <taxon>Tracheophyta</taxon>
        <taxon>Spermatophyta</taxon>
        <taxon>Magnoliopsida</taxon>
        <taxon>eudicotyledons</taxon>
        <taxon>Gunneridae</taxon>
        <taxon>Pentapetalae</taxon>
        <taxon>rosids</taxon>
        <taxon>malvids</taxon>
        <taxon>Myrtales</taxon>
        <taxon>Myrtaceae</taxon>
        <taxon>Myrtoideae</taxon>
        <taxon>Myrteae</taxon>
        <taxon>Australasian group</taxon>
        <taxon>Rhodamnia</taxon>
    </lineage>
</organism>
<dbReference type="GO" id="GO:0016020">
    <property type="term" value="C:membrane"/>
    <property type="evidence" value="ECO:0007669"/>
    <property type="project" value="UniProtKB-SubCell"/>
</dbReference>
<dbReference type="Pfam" id="PF13947">
    <property type="entry name" value="GUB_WAK_bind"/>
    <property type="match status" value="1"/>
</dbReference>
<evidence type="ECO:0000256" key="5">
    <source>
        <dbReference type="ARBA" id="ARBA00022989"/>
    </source>
</evidence>
<dbReference type="GO" id="GO:0004674">
    <property type="term" value="F:protein serine/threonine kinase activity"/>
    <property type="evidence" value="ECO:0007669"/>
    <property type="project" value="UniProtKB-KW"/>
</dbReference>
<gene>
    <name evidence="14" type="primary">LOC115755572</name>
</gene>
<reference evidence="14" key="1">
    <citation type="submission" date="2025-08" db="UniProtKB">
        <authorList>
            <consortium name="RefSeq"/>
        </authorList>
    </citation>
    <scope>IDENTIFICATION</scope>
    <source>
        <tissue evidence="14">Leaf</tissue>
    </source>
</reference>
<evidence type="ECO:0000256" key="3">
    <source>
        <dbReference type="ARBA" id="ARBA00022692"/>
    </source>
</evidence>
<evidence type="ECO:0000256" key="7">
    <source>
        <dbReference type="ARBA" id="ARBA00023180"/>
    </source>
</evidence>
<sequence length="321" mass="34226">MQSSVLSRVPTTTTVFHLLTLSLSLLLLPLPSLPLSLCRTSCGPIPVAYPFAVDDGCGSPSFRRMLSCNASDLFFVTPSGAYKVQSIDYAKRKVVVFDPAMSTCSILQPHHDFALTDVQAALIPPSDDTIFAVLNCSVDSPVANHFKYLCSPDVGGHSCGEMYGACASFRIFRSATPQGANQSSPTSSPTSPPCCFTRYATVRFMSMNMLDCTHYTTVIDSGGLEKTGPLDWTYGIELTYAVPESTACDRCKRSGGACGFDTESEAMLCLCSPTLNATVECAAGAGIGSGERLAPTLPFHTSLQTLSNLHSPESPSHLDEQ</sequence>
<keyword evidence="3" id="KW-0812">Transmembrane</keyword>
<feature type="domain" description="Wall-associated receptor kinase galacturonan-binding" evidence="11">
    <location>
        <begin position="38"/>
        <end position="97"/>
    </location>
</feature>
<protein>
    <recommendedName>
        <fullName evidence="2">non-specific serine/threonine protein kinase</fullName>
        <ecNumber evidence="2">2.7.11.1</ecNumber>
    </recommendedName>
</protein>
<comment type="catalytic activity">
    <reaction evidence="8">
        <text>L-threonyl-[protein] + ATP = O-phospho-L-threonyl-[protein] + ADP + H(+)</text>
        <dbReference type="Rhea" id="RHEA:46608"/>
        <dbReference type="Rhea" id="RHEA-COMP:11060"/>
        <dbReference type="Rhea" id="RHEA-COMP:11605"/>
        <dbReference type="ChEBI" id="CHEBI:15378"/>
        <dbReference type="ChEBI" id="CHEBI:30013"/>
        <dbReference type="ChEBI" id="CHEBI:30616"/>
        <dbReference type="ChEBI" id="CHEBI:61977"/>
        <dbReference type="ChEBI" id="CHEBI:456216"/>
        <dbReference type="EC" id="2.7.11.1"/>
    </reaction>
</comment>
<dbReference type="InterPro" id="IPR032872">
    <property type="entry name" value="WAK_assoc_C"/>
</dbReference>
<evidence type="ECO:0000313" key="13">
    <source>
        <dbReference type="Proteomes" id="UP000827889"/>
    </source>
</evidence>
<evidence type="ECO:0000256" key="8">
    <source>
        <dbReference type="ARBA" id="ARBA00047899"/>
    </source>
</evidence>
<evidence type="ECO:0000256" key="4">
    <source>
        <dbReference type="ARBA" id="ARBA00022729"/>
    </source>
</evidence>
<evidence type="ECO:0000313" key="14">
    <source>
        <dbReference type="RefSeq" id="XP_030550887.2"/>
    </source>
</evidence>
<evidence type="ECO:0000256" key="6">
    <source>
        <dbReference type="ARBA" id="ARBA00023136"/>
    </source>
</evidence>
<dbReference type="Proteomes" id="UP000827889">
    <property type="component" value="Chromosome 9"/>
</dbReference>
<dbReference type="EC" id="2.7.11.1" evidence="2"/>
<dbReference type="InterPro" id="IPR025287">
    <property type="entry name" value="WAK_GUB"/>
</dbReference>
<dbReference type="GeneID" id="115755572"/>
<keyword evidence="5" id="KW-1133">Transmembrane helix</keyword>
<dbReference type="Pfam" id="PF14380">
    <property type="entry name" value="WAK_assoc"/>
    <property type="match status" value="1"/>
</dbReference>
<feature type="signal peptide" evidence="10">
    <location>
        <begin position="1"/>
        <end position="34"/>
    </location>
</feature>
<evidence type="ECO:0000259" key="11">
    <source>
        <dbReference type="Pfam" id="PF13947"/>
    </source>
</evidence>
<dbReference type="AlphaFoldDB" id="A0A8B8QX42"/>
<evidence type="ECO:0000256" key="2">
    <source>
        <dbReference type="ARBA" id="ARBA00012513"/>
    </source>
</evidence>